<evidence type="ECO:0000313" key="9">
    <source>
        <dbReference type="EMBL" id="RKQ20078.1"/>
    </source>
</evidence>
<comment type="caution">
    <text evidence="9">The sequence shown here is derived from an EMBL/GenBank/DDBJ whole genome shotgun (WGS) entry which is preliminary data.</text>
</comment>
<dbReference type="Proteomes" id="UP000272238">
    <property type="component" value="Unassembled WGS sequence"/>
</dbReference>
<dbReference type="GO" id="GO:0004177">
    <property type="term" value="F:aminopeptidase activity"/>
    <property type="evidence" value="ECO:0007669"/>
    <property type="project" value="UniProtKB-UniRule"/>
</dbReference>
<evidence type="ECO:0000256" key="4">
    <source>
        <dbReference type="ARBA" id="ARBA00022723"/>
    </source>
</evidence>
<dbReference type="InterPro" id="IPR008007">
    <property type="entry name" value="Peptidase_M42"/>
</dbReference>
<evidence type="ECO:0000256" key="6">
    <source>
        <dbReference type="PIRNR" id="PIRNR001123"/>
    </source>
</evidence>
<accession>A0A494ZB96</accession>
<comment type="cofactor">
    <cofactor evidence="8">
        <name>a divalent metal cation</name>
        <dbReference type="ChEBI" id="CHEBI:60240"/>
    </cofactor>
    <text evidence="8">Binds 2 divalent metal cations per subunit.</text>
</comment>
<dbReference type="OrthoDB" id="9772053at2"/>
<evidence type="ECO:0000256" key="3">
    <source>
        <dbReference type="ARBA" id="ARBA00022670"/>
    </source>
</evidence>
<feature type="binding site" evidence="8">
    <location>
        <position position="216"/>
    </location>
    <ligand>
        <name>Zn(2+)</name>
        <dbReference type="ChEBI" id="CHEBI:29105"/>
        <label>2</label>
    </ligand>
</feature>
<protein>
    <submittedName>
        <fullName evidence="9">M42 family peptidase</fullName>
    </submittedName>
</protein>
<feature type="binding site" evidence="8">
    <location>
        <position position="68"/>
    </location>
    <ligand>
        <name>Zn(2+)</name>
        <dbReference type="ChEBI" id="CHEBI:29105"/>
        <label>1</label>
    </ligand>
</feature>
<dbReference type="PANTHER" id="PTHR32481">
    <property type="entry name" value="AMINOPEPTIDASE"/>
    <property type="match status" value="1"/>
</dbReference>
<feature type="binding site" evidence="8">
    <location>
        <position position="326"/>
    </location>
    <ligand>
        <name>Zn(2+)</name>
        <dbReference type="ChEBI" id="CHEBI:29105"/>
        <label>2</label>
    </ligand>
</feature>
<evidence type="ECO:0000256" key="1">
    <source>
        <dbReference type="ARBA" id="ARBA00006272"/>
    </source>
</evidence>
<evidence type="ECO:0000256" key="2">
    <source>
        <dbReference type="ARBA" id="ARBA00022438"/>
    </source>
</evidence>
<feature type="binding site" evidence="8">
    <location>
        <position position="183"/>
    </location>
    <ligand>
        <name>Zn(2+)</name>
        <dbReference type="ChEBI" id="CHEBI:29105"/>
        <label>2</label>
    </ligand>
</feature>
<sequence>MAQLDDTLKMLKELTDANGIPGNERAPRQVMKKYIEPLADEIEYDNLGSLIAKKIGDPNGPKIMIAGHLDEVGFMVSQIDEKGFIKFQTVGGWWSHVMLSQRVTITTRKGEEIIGVIGSKPPHILPAEARKKVVDMKELFIDIGATSKEEALEWGIRPGDMITPYFEFNVMKNEKMLLAKAWDNRIGCAIAIDVFKALKDSNHPNIVYGVGNVQEEVGLRGAKTSTFKIQPDIGFALDVGVAGDTPGITAKESTSKLGDGPQIIIYDASMVGHKGLRDFVVDIAEEHNIPYQFDSTPGGGTDAGSIHLTANGVPAMAIGIATRYIHSHAAILHRDDYENTVKLVVEVIKRLDRETVNKIVFD</sequence>
<reference evidence="9 10" key="1">
    <citation type="journal article" date="2016" name="Antonie Van Leeuwenhoek">
        <title>Lysinibacillus endophyticus sp. nov., an indole-3-acetic acid producing endophytic bacterium isolated from corn root (Zea mays cv. Xinken-5).</title>
        <authorList>
            <person name="Yu J."/>
            <person name="Guan X."/>
            <person name="Liu C."/>
            <person name="Xiang W."/>
            <person name="Yu Z."/>
            <person name="Liu X."/>
            <person name="Wang G."/>
        </authorList>
    </citation>
    <scope>NUCLEOTIDE SEQUENCE [LARGE SCALE GENOMIC DNA]</scope>
    <source>
        <strain evidence="9 10">DSM 100506</strain>
    </source>
</reference>
<evidence type="ECO:0000256" key="8">
    <source>
        <dbReference type="PIRSR" id="PIRSR001123-2"/>
    </source>
</evidence>
<dbReference type="Gene3D" id="3.40.630.10">
    <property type="entry name" value="Zn peptidases"/>
    <property type="match status" value="1"/>
</dbReference>
<evidence type="ECO:0000256" key="7">
    <source>
        <dbReference type="PIRSR" id="PIRSR001123-1"/>
    </source>
</evidence>
<gene>
    <name evidence="9" type="ORF">D8M03_00575</name>
</gene>
<evidence type="ECO:0000313" key="10">
    <source>
        <dbReference type="Proteomes" id="UP000272238"/>
    </source>
</evidence>
<name>A0A494ZB96_9BACL</name>
<dbReference type="SUPFAM" id="SSF53187">
    <property type="entry name" value="Zn-dependent exopeptidases"/>
    <property type="match status" value="1"/>
</dbReference>
<dbReference type="GO" id="GO:0046872">
    <property type="term" value="F:metal ion binding"/>
    <property type="evidence" value="ECO:0007669"/>
    <property type="project" value="UniProtKB-UniRule"/>
</dbReference>
<dbReference type="InterPro" id="IPR051464">
    <property type="entry name" value="Peptidase_M42_aminopept"/>
</dbReference>
<comment type="similarity">
    <text evidence="1 6">Belongs to the peptidase M42 family.</text>
</comment>
<dbReference type="InterPro" id="IPR023367">
    <property type="entry name" value="Peptidase_M42_dom2"/>
</dbReference>
<keyword evidence="2" id="KW-0031">Aminopeptidase</keyword>
<feature type="binding site" evidence="8">
    <location>
        <position position="183"/>
    </location>
    <ligand>
        <name>Zn(2+)</name>
        <dbReference type="ChEBI" id="CHEBI:29105"/>
        <label>1</label>
    </ligand>
</feature>
<organism evidence="9 10">
    <name type="scientific">Ureibacillus endophyticus</name>
    <dbReference type="NCBI Taxonomy" id="1978490"/>
    <lineage>
        <taxon>Bacteria</taxon>
        <taxon>Bacillati</taxon>
        <taxon>Bacillota</taxon>
        <taxon>Bacilli</taxon>
        <taxon>Bacillales</taxon>
        <taxon>Caryophanaceae</taxon>
        <taxon>Ureibacillus</taxon>
    </lineage>
</organism>
<feature type="active site" description="Proton acceptor" evidence="7">
    <location>
        <position position="215"/>
    </location>
</feature>
<dbReference type="GO" id="GO:0006508">
    <property type="term" value="P:proteolysis"/>
    <property type="evidence" value="ECO:0007669"/>
    <property type="project" value="UniProtKB-KW"/>
</dbReference>
<keyword evidence="10" id="KW-1185">Reference proteome</keyword>
<dbReference type="AlphaFoldDB" id="A0A494ZB96"/>
<dbReference type="PANTHER" id="PTHR32481:SF21">
    <property type="entry name" value="AMINOPEPTIDASE YSDC-RELATED"/>
    <property type="match status" value="1"/>
</dbReference>
<dbReference type="EMBL" id="RBZN01000001">
    <property type="protein sequence ID" value="RKQ20078.1"/>
    <property type="molecule type" value="Genomic_DNA"/>
</dbReference>
<evidence type="ECO:0000256" key="5">
    <source>
        <dbReference type="ARBA" id="ARBA00022801"/>
    </source>
</evidence>
<dbReference type="RefSeq" id="WP_121212731.1">
    <property type="nucleotide sequence ID" value="NZ_JBBYAH010000001.1"/>
</dbReference>
<keyword evidence="4 8" id="KW-0479">Metal-binding</keyword>
<dbReference type="PIRSF" id="PIRSF001123">
    <property type="entry name" value="PepA_GA"/>
    <property type="match status" value="1"/>
</dbReference>
<dbReference type="Pfam" id="PF05343">
    <property type="entry name" value="Peptidase_M42"/>
    <property type="match status" value="1"/>
</dbReference>
<dbReference type="CDD" id="cd05656">
    <property type="entry name" value="M42_Frv"/>
    <property type="match status" value="1"/>
</dbReference>
<keyword evidence="3" id="KW-0645">Protease</keyword>
<dbReference type="SUPFAM" id="SSF101821">
    <property type="entry name" value="Aminopeptidase/glucanase lid domain"/>
    <property type="match status" value="1"/>
</dbReference>
<dbReference type="Gene3D" id="2.40.30.40">
    <property type="entry name" value="Peptidase M42, domain 2"/>
    <property type="match status" value="1"/>
</dbReference>
<feature type="binding site" evidence="8">
    <location>
        <position position="238"/>
    </location>
    <ligand>
        <name>Zn(2+)</name>
        <dbReference type="ChEBI" id="CHEBI:29105"/>
        <label>1</label>
    </ligand>
</feature>
<proteinExistence type="inferred from homology"/>
<keyword evidence="5" id="KW-0378">Hydrolase</keyword>